<accession>A0A5E7XXB8</accession>
<evidence type="ECO:0000313" key="4">
    <source>
        <dbReference type="EMBL" id="VVS97850.1"/>
    </source>
</evidence>
<reference evidence="4 5" key="1">
    <citation type="submission" date="2019-09" db="EMBL/GenBank/DDBJ databases">
        <authorList>
            <person name="Dittami M. S."/>
        </authorList>
    </citation>
    <scope>NUCLEOTIDE SEQUENCE [LARGE SCALE GENOMIC DNA]</scope>
    <source>
        <strain evidence="4">SPHINGO391</strain>
    </source>
</reference>
<evidence type="ECO:0000313" key="5">
    <source>
        <dbReference type="Proteomes" id="UP000326857"/>
    </source>
</evidence>
<proteinExistence type="predicted"/>
<dbReference type="PANTHER" id="PTHR43581:SF2">
    <property type="entry name" value="EXCINUCLEASE ATPASE SUBUNIT"/>
    <property type="match status" value="1"/>
</dbReference>
<evidence type="ECO:0000259" key="3">
    <source>
        <dbReference type="Pfam" id="PF13304"/>
    </source>
</evidence>
<protein>
    <submittedName>
        <fullName evidence="4">AAA domain protein</fullName>
    </submittedName>
</protein>
<dbReference type="EMBL" id="CABVLI010000014">
    <property type="protein sequence ID" value="VVS97850.1"/>
    <property type="molecule type" value="Genomic_DNA"/>
</dbReference>
<dbReference type="GO" id="GO:0016887">
    <property type="term" value="F:ATP hydrolysis activity"/>
    <property type="evidence" value="ECO:0007669"/>
    <property type="project" value="InterPro"/>
</dbReference>
<dbReference type="Gene3D" id="3.40.50.300">
    <property type="entry name" value="P-loop containing nucleotide triphosphate hydrolases"/>
    <property type="match status" value="1"/>
</dbReference>
<dbReference type="AlphaFoldDB" id="A0A5E7XXB8"/>
<dbReference type="InterPro" id="IPR003959">
    <property type="entry name" value="ATPase_AAA_core"/>
</dbReference>
<sequence>MLIPVDAQITIVLAVDHSAAIRTTPSRPLVIVAADRGKWNDFSKNFHADVYVLKDEGEPHRLQAFLVFADAERSRGRIEELLGERPTLALNDIPDIFCTIMMDDGSYRDIVTQLGLASATAALRGMHDVVLANAEKRDEPFLLLTRTQDFHEAALRQERTWVALRRGGRHLRMEPLPILEDAAQTFTMTANLPGLPTAYELTIAFENNPLLRGRMAVLLGSNGSGKTRLLRSLVDGLLAAAPWPELRGDGPAATFDPPPRFSKLVVLSSVATDQFPRAIPPWAGLDYRYHSMTGRRDEPDDDLTLALLDCLREDLTDGAFADGGRMDLLREMIEPLGVRAHLHVELRPVDPPDNLGGSVVGHGGKLYAKIFGRMPERNRLRMISRVVTQASPMVITNGEHRPLSSGELALLRFAAQSTAAVERATLFLFDEPETHLHPNFVSRFMAMLGRLLDLTGSAAIIATHSAYVVREVPSRSVKVLVVDDGGALALEPRMQTFGASIDAISQFVFGDTEPDHLYLRTLREWVDQQPAGLTVERLVEEYSGLLNPETLSYLARLIRSRNEI</sequence>
<organism evidence="4 5">
    <name type="scientific">Sphingomonas aurantiaca</name>
    <dbReference type="NCBI Taxonomy" id="185949"/>
    <lineage>
        <taxon>Bacteria</taxon>
        <taxon>Pseudomonadati</taxon>
        <taxon>Pseudomonadota</taxon>
        <taxon>Alphaproteobacteria</taxon>
        <taxon>Sphingomonadales</taxon>
        <taxon>Sphingomonadaceae</taxon>
        <taxon>Sphingomonas</taxon>
    </lineage>
</organism>
<feature type="domain" description="ATPase AAA-type core" evidence="3">
    <location>
        <begin position="403"/>
        <end position="469"/>
    </location>
</feature>
<dbReference type="RefSeq" id="WP_151989692.1">
    <property type="nucleotide sequence ID" value="NZ_LR701514.1"/>
</dbReference>
<keyword evidence="1" id="KW-0547">Nucleotide-binding</keyword>
<evidence type="ECO:0000256" key="2">
    <source>
        <dbReference type="ARBA" id="ARBA00022840"/>
    </source>
</evidence>
<dbReference type="PROSITE" id="PS00211">
    <property type="entry name" value="ABC_TRANSPORTER_1"/>
    <property type="match status" value="1"/>
</dbReference>
<dbReference type="PANTHER" id="PTHR43581">
    <property type="entry name" value="ATP/GTP PHOSPHATASE"/>
    <property type="match status" value="1"/>
</dbReference>
<name>A0A5E7XXB8_9SPHN</name>
<dbReference type="Pfam" id="PF13304">
    <property type="entry name" value="AAA_21"/>
    <property type="match status" value="1"/>
</dbReference>
<evidence type="ECO:0000256" key="1">
    <source>
        <dbReference type="ARBA" id="ARBA00022741"/>
    </source>
</evidence>
<gene>
    <name evidence="4" type="ORF">SPHINGO391_210002</name>
</gene>
<dbReference type="Proteomes" id="UP000326857">
    <property type="component" value="Unassembled WGS sequence"/>
</dbReference>
<dbReference type="InterPro" id="IPR027417">
    <property type="entry name" value="P-loop_NTPase"/>
</dbReference>
<keyword evidence="2" id="KW-0067">ATP-binding</keyword>
<dbReference type="InterPro" id="IPR051396">
    <property type="entry name" value="Bact_Antivir_Def_Nuclease"/>
</dbReference>
<dbReference type="SUPFAM" id="SSF52540">
    <property type="entry name" value="P-loop containing nucleoside triphosphate hydrolases"/>
    <property type="match status" value="1"/>
</dbReference>
<dbReference type="GO" id="GO:0005524">
    <property type="term" value="F:ATP binding"/>
    <property type="evidence" value="ECO:0007669"/>
    <property type="project" value="UniProtKB-KW"/>
</dbReference>
<dbReference type="InterPro" id="IPR017871">
    <property type="entry name" value="ABC_transporter-like_CS"/>
</dbReference>